<proteinExistence type="predicted"/>
<accession>A0A450SVS6</accession>
<dbReference type="AlphaFoldDB" id="A0A450SVS6"/>
<name>A0A450SVS6_9GAMM</name>
<protein>
    <submittedName>
        <fullName evidence="1">Uncharacterized protein</fullName>
    </submittedName>
</protein>
<gene>
    <name evidence="1" type="ORF">BECKDK2373B_GA0170837_106916</name>
</gene>
<dbReference type="EMBL" id="CAADEX010000069">
    <property type="protein sequence ID" value="VFJ57985.1"/>
    <property type="molecule type" value="Genomic_DNA"/>
</dbReference>
<sequence>MQTRFYGVSGIQSRLPVSSTHRRSSFPDLKWETYCSEISTCSPVFGFLPMRGS</sequence>
<reference evidence="1" key="1">
    <citation type="submission" date="2019-02" db="EMBL/GenBank/DDBJ databases">
        <authorList>
            <person name="Gruber-Vodicka R. H."/>
            <person name="Seah K. B. B."/>
        </authorList>
    </citation>
    <scope>NUCLEOTIDE SEQUENCE</scope>
    <source>
        <strain evidence="1">BECK_DK47</strain>
    </source>
</reference>
<organism evidence="1">
    <name type="scientific">Candidatus Kentrum sp. DK</name>
    <dbReference type="NCBI Taxonomy" id="2126562"/>
    <lineage>
        <taxon>Bacteria</taxon>
        <taxon>Pseudomonadati</taxon>
        <taxon>Pseudomonadota</taxon>
        <taxon>Gammaproteobacteria</taxon>
        <taxon>Candidatus Kentrum</taxon>
    </lineage>
</organism>
<evidence type="ECO:0000313" key="1">
    <source>
        <dbReference type="EMBL" id="VFJ57985.1"/>
    </source>
</evidence>